<evidence type="ECO:0000313" key="2">
    <source>
        <dbReference type="Proteomes" id="UP000502297"/>
    </source>
</evidence>
<sequence length="77" mass="8646">MNYFSDNPRDVGITVIGGLTGHGDMTQAELDQKIEDVKESLRAKKPLIMDEFWDAQKSDAIDELSKKHPPFKVGNNN</sequence>
<keyword evidence="2" id="KW-1185">Reference proteome</keyword>
<dbReference type="AlphaFoldDB" id="A0A6G8RZJ6"/>
<evidence type="ECO:0000313" key="1">
    <source>
        <dbReference type="EMBL" id="QIO07284.1"/>
    </source>
</evidence>
<protein>
    <submittedName>
        <fullName evidence="1">Uncharacterized protein</fullName>
    </submittedName>
</protein>
<name>A0A6G8RZJ6_9GAMM</name>
<proteinExistence type="predicted"/>
<organism evidence="1 2">
    <name type="scientific">Acinetobacter shaoyimingii</name>
    <dbReference type="NCBI Taxonomy" id="2715164"/>
    <lineage>
        <taxon>Bacteria</taxon>
        <taxon>Pseudomonadati</taxon>
        <taxon>Pseudomonadota</taxon>
        <taxon>Gammaproteobacteria</taxon>
        <taxon>Moraxellales</taxon>
        <taxon>Moraxellaceae</taxon>
        <taxon>Acinetobacter</taxon>
    </lineage>
</organism>
<accession>A0A6G8RZJ6</accession>
<dbReference type="EMBL" id="CP049801">
    <property type="protein sequence ID" value="QIO07284.1"/>
    <property type="molecule type" value="Genomic_DNA"/>
</dbReference>
<reference evidence="1 2" key="1">
    <citation type="submission" date="2020-03" db="EMBL/GenBank/DDBJ databases">
        <authorList>
            <person name="Zhu W."/>
        </authorList>
    </citation>
    <scope>NUCLEOTIDE SEQUENCE [LARGE SCALE GENOMIC DNA]</scope>
    <source>
        <strain evidence="1 2">323-1</strain>
    </source>
</reference>
<dbReference type="KEGG" id="asha:G8E00_15735"/>
<dbReference type="RefSeq" id="WP_166226166.1">
    <property type="nucleotide sequence ID" value="NZ_CP049801.1"/>
</dbReference>
<gene>
    <name evidence="1" type="ORF">G8E00_15735</name>
</gene>
<dbReference type="Proteomes" id="UP000502297">
    <property type="component" value="Chromosome"/>
</dbReference>